<accession>A0A2K9NDX7</accession>
<dbReference type="Pfam" id="PF02597">
    <property type="entry name" value="ThiS"/>
    <property type="match status" value="1"/>
</dbReference>
<dbReference type="CDD" id="cd00565">
    <property type="entry name" value="Ubl_ThiS"/>
    <property type="match status" value="1"/>
</dbReference>
<gene>
    <name evidence="1" type="primary">thiS</name>
    <name evidence="1" type="ORF">C0V82_14675</name>
</gene>
<dbReference type="InterPro" id="IPR010035">
    <property type="entry name" value="Thi_S"/>
</dbReference>
<sequence>MISVNGKNLEPDNYALTAVMAVEGIDPGARGIAVALNDSVIPRGRWADTILSPGDRVEIVKVLQGG</sequence>
<dbReference type="InterPro" id="IPR012675">
    <property type="entry name" value="Beta-grasp_dom_sf"/>
</dbReference>
<name>A0A2K9NDX7_9PROT</name>
<proteinExistence type="predicted"/>
<dbReference type="EMBL" id="CP025611">
    <property type="protein sequence ID" value="AUN31343.1"/>
    <property type="molecule type" value="Genomic_DNA"/>
</dbReference>
<dbReference type="PANTHER" id="PTHR34472:SF1">
    <property type="entry name" value="SULFUR CARRIER PROTEIN THIS"/>
    <property type="match status" value="1"/>
</dbReference>
<dbReference type="KEGG" id="ncb:C0V82_14675"/>
<dbReference type="OrthoDB" id="197113at2"/>
<dbReference type="AlphaFoldDB" id="A0A2K9NDX7"/>
<dbReference type="RefSeq" id="WP_102112949.1">
    <property type="nucleotide sequence ID" value="NZ_BMGN01000005.1"/>
</dbReference>
<reference evidence="1 2" key="1">
    <citation type="submission" date="2017-12" db="EMBL/GenBank/DDBJ databases">
        <title>Genomes of bacteria within cyanobacterial aggregates.</title>
        <authorList>
            <person name="Cai H."/>
        </authorList>
    </citation>
    <scope>NUCLEOTIDE SEQUENCE [LARGE SCALE GENOMIC DNA]</scope>
    <source>
        <strain evidence="1 2">TH16</strain>
    </source>
</reference>
<dbReference type="Proteomes" id="UP000234752">
    <property type="component" value="Chromosome eg_1"/>
</dbReference>
<dbReference type="NCBIfam" id="TIGR01683">
    <property type="entry name" value="thiS"/>
    <property type="match status" value="1"/>
</dbReference>
<protein>
    <submittedName>
        <fullName evidence="1">Thiamine biosynthesis protein ThiS</fullName>
    </submittedName>
</protein>
<evidence type="ECO:0000313" key="2">
    <source>
        <dbReference type="Proteomes" id="UP000234752"/>
    </source>
</evidence>
<dbReference type="SUPFAM" id="SSF54285">
    <property type="entry name" value="MoaD/ThiS"/>
    <property type="match status" value="1"/>
</dbReference>
<organism evidence="1 2">
    <name type="scientific">Niveispirillum cyanobacteriorum</name>
    <dbReference type="NCBI Taxonomy" id="1612173"/>
    <lineage>
        <taxon>Bacteria</taxon>
        <taxon>Pseudomonadati</taxon>
        <taxon>Pseudomonadota</taxon>
        <taxon>Alphaproteobacteria</taxon>
        <taxon>Rhodospirillales</taxon>
        <taxon>Azospirillaceae</taxon>
        <taxon>Niveispirillum</taxon>
    </lineage>
</organism>
<evidence type="ECO:0000313" key="1">
    <source>
        <dbReference type="EMBL" id="AUN31343.1"/>
    </source>
</evidence>
<dbReference type="Gene3D" id="3.10.20.30">
    <property type="match status" value="1"/>
</dbReference>
<dbReference type="InterPro" id="IPR016155">
    <property type="entry name" value="Mopterin_synth/thiamin_S_b"/>
</dbReference>
<dbReference type="PANTHER" id="PTHR34472">
    <property type="entry name" value="SULFUR CARRIER PROTEIN THIS"/>
    <property type="match status" value="1"/>
</dbReference>
<keyword evidence="2" id="KW-1185">Reference proteome</keyword>
<dbReference type="InterPro" id="IPR003749">
    <property type="entry name" value="ThiS/MoaD-like"/>
</dbReference>